<accession>A0A2P2Q7D7</accession>
<reference evidence="1" key="1">
    <citation type="submission" date="2018-02" db="EMBL/GenBank/DDBJ databases">
        <title>Rhizophora mucronata_Transcriptome.</title>
        <authorList>
            <person name="Meera S.P."/>
            <person name="Sreeshan A."/>
            <person name="Augustine A."/>
        </authorList>
    </citation>
    <scope>NUCLEOTIDE SEQUENCE</scope>
    <source>
        <tissue evidence="1">Leaf</tissue>
    </source>
</reference>
<protein>
    <submittedName>
        <fullName evidence="1">Uncharacterized protein</fullName>
    </submittedName>
</protein>
<dbReference type="AlphaFoldDB" id="A0A2P2Q7D7"/>
<evidence type="ECO:0000313" key="1">
    <source>
        <dbReference type="EMBL" id="MBX62877.1"/>
    </source>
</evidence>
<sequence length="20" mass="2224">MLLSICFSLSASKNHNRSSK</sequence>
<dbReference type="EMBL" id="GGEC01082393">
    <property type="protein sequence ID" value="MBX62877.1"/>
    <property type="molecule type" value="Transcribed_RNA"/>
</dbReference>
<proteinExistence type="predicted"/>
<name>A0A2P2Q7D7_RHIMU</name>
<organism evidence="1">
    <name type="scientific">Rhizophora mucronata</name>
    <name type="common">Asiatic mangrove</name>
    <dbReference type="NCBI Taxonomy" id="61149"/>
    <lineage>
        <taxon>Eukaryota</taxon>
        <taxon>Viridiplantae</taxon>
        <taxon>Streptophyta</taxon>
        <taxon>Embryophyta</taxon>
        <taxon>Tracheophyta</taxon>
        <taxon>Spermatophyta</taxon>
        <taxon>Magnoliopsida</taxon>
        <taxon>eudicotyledons</taxon>
        <taxon>Gunneridae</taxon>
        <taxon>Pentapetalae</taxon>
        <taxon>rosids</taxon>
        <taxon>fabids</taxon>
        <taxon>Malpighiales</taxon>
        <taxon>Rhizophoraceae</taxon>
        <taxon>Rhizophora</taxon>
    </lineage>
</organism>